<gene>
    <name evidence="1" type="ORF">Syun_014522</name>
</gene>
<reference evidence="1 2" key="1">
    <citation type="submission" date="2024-01" db="EMBL/GenBank/DDBJ databases">
        <title>Genome assemblies of Stephania.</title>
        <authorList>
            <person name="Yang L."/>
        </authorList>
    </citation>
    <scope>NUCLEOTIDE SEQUENCE [LARGE SCALE GENOMIC DNA]</scope>
    <source>
        <strain evidence="1">YNDBR</strain>
        <tissue evidence="1">Leaf</tissue>
    </source>
</reference>
<keyword evidence="2" id="KW-1185">Reference proteome</keyword>
<sequence>MEARLDRMEARLDRMEEEAKRISAIEASIGELGSEVKWALKCLAREVALYVDQSNVQAGGHPGAQIEKVLRWTQRCSVGRQMSRFVVTLRTERSVAVMQCSGEDVLESIKRAYALGLRFEGPLHELPGHEALNECYAFVPGPPGESRAKCGVDVRAVYEGKKRRRVMEEEKAASITK</sequence>
<organism evidence="1 2">
    <name type="scientific">Stephania yunnanensis</name>
    <dbReference type="NCBI Taxonomy" id="152371"/>
    <lineage>
        <taxon>Eukaryota</taxon>
        <taxon>Viridiplantae</taxon>
        <taxon>Streptophyta</taxon>
        <taxon>Embryophyta</taxon>
        <taxon>Tracheophyta</taxon>
        <taxon>Spermatophyta</taxon>
        <taxon>Magnoliopsida</taxon>
        <taxon>Ranunculales</taxon>
        <taxon>Menispermaceae</taxon>
        <taxon>Menispermoideae</taxon>
        <taxon>Cissampelideae</taxon>
        <taxon>Stephania</taxon>
    </lineage>
</organism>
<accession>A0AAP0JJP6</accession>
<evidence type="ECO:0000313" key="2">
    <source>
        <dbReference type="Proteomes" id="UP001420932"/>
    </source>
</evidence>
<proteinExistence type="predicted"/>
<dbReference type="EMBL" id="JBBNAF010000006">
    <property type="protein sequence ID" value="KAK9135192.1"/>
    <property type="molecule type" value="Genomic_DNA"/>
</dbReference>
<comment type="caution">
    <text evidence="1">The sequence shown here is derived from an EMBL/GenBank/DDBJ whole genome shotgun (WGS) entry which is preliminary data.</text>
</comment>
<protein>
    <submittedName>
        <fullName evidence="1">Uncharacterized protein</fullName>
    </submittedName>
</protein>
<evidence type="ECO:0000313" key="1">
    <source>
        <dbReference type="EMBL" id="KAK9135192.1"/>
    </source>
</evidence>
<name>A0AAP0JJP6_9MAGN</name>
<dbReference type="AlphaFoldDB" id="A0AAP0JJP6"/>
<dbReference type="Proteomes" id="UP001420932">
    <property type="component" value="Unassembled WGS sequence"/>
</dbReference>